<dbReference type="EMBL" id="JAGMUX010000011">
    <property type="protein sequence ID" value="KAH7244088.1"/>
    <property type="molecule type" value="Genomic_DNA"/>
</dbReference>
<dbReference type="PANTHER" id="PTHR37844:SF2">
    <property type="entry name" value="SER_THR PROTEIN PHOSPHATASE SUPERFAMILY (AFU_ORTHOLOGUE AFUA_1G14840)"/>
    <property type="match status" value="1"/>
</dbReference>
<dbReference type="InterPro" id="IPR029052">
    <property type="entry name" value="Metallo-depent_PP-like"/>
</dbReference>
<dbReference type="GO" id="GO:0016787">
    <property type="term" value="F:hydrolase activity"/>
    <property type="evidence" value="ECO:0007669"/>
    <property type="project" value="InterPro"/>
</dbReference>
<evidence type="ECO:0000313" key="3">
    <source>
        <dbReference type="Proteomes" id="UP000720189"/>
    </source>
</evidence>
<dbReference type="Proteomes" id="UP000720189">
    <property type="component" value="Unassembled WGS sequence"/>
</dbReference>
<feature type="domain" description="Calcineurin-like phosphoesterase" evidence="1">
    <location>
        <begin position="28"/>
        <end position="246"/>
    </location>
</feature>
<dbReference type="RefSeq" id="XP_046047311.1">
    <property type="nucleotide sequence ID" value="XM_046190329.1"/>
</dbReference>
<dbReference type="InterPro" id="IPR004843">
    <property type="entry name" value="Calcineurin-like_PHP"/>
</dbReference>
<dbReference type="AlphaFoldDB" id="A0A9P9GSU5"/>
<comment type="caution">
    <text evidence="2">The sequence shown here is derived from an EMBL/GenBank/DDBJ whole genome shotgun (WGS) entry which is preliminary data.</text>
</comment>
<reference evidence="2" key="1">
    <citation type="journal article" date="2021" name="Nat. Commun.">
        <title>Genetic determinants of endophytism in the Arabidopsis root mycobiome.</title>
        <authorList>
            <person name="Mesny F."/>
            <person name="Miyauchi S."/>
            <person name="Thiergart T."/>
            <person name="Pickel B."/>
            <person name="Atanasova L."/>
            <person name="Karlsson M."/>
            <person name="Huettel B."/>
            <person name="Barry K.W."/>
            <person name="Haridas S."/>
            <person name="Chen C."/>
            <person name="Bauer D."/>
            <person name="Andreopoulos W."/>
            <person name="Pangilinan J."/>
            <person name="LaButti K."/>
            <person name="Riley R."/>
            <person name="Lipzen A."/>
            <person name="Clum A."/>
            <person name="Drula E."/>
            <person name="Henrissat B."/>
            <person name="Kohler A."/>
            <person name="Grigoriev I.V."/>
            <person name="Martin F.M."/>
            <person name="Hacquard S."/>
        </authorList>
    </citation>
    <scope>NUCLEOTIDE SEQUENCE</scope>
    <source>
        <strain evidence="2">MPI-CAGE-AT-0023</strain>
    </source>
</reference>
<proteinExistence type="predicted"/>
<dbReference type="OrthoDB" id="550558at2759"/>
<dbReference type="PANTHER" id="PTHR37844">
    <property type="entry name" value="SER/THR PROTEIN PHOSPHATASE SUPERFAMILY (AFU_ORTHOLOGUE AFUA_1G14840)"/>
    <property type="match status" value="1"/>
</dbReference>
<name>A0A9P9GSU5_FUSRE</name>
<gene>
    <name evidence="2" type="ORF">BKA55DRAFT_541005</name>
</gene>
<sequence length="366" mass="41941">MDTLYRVSEYLFGPAIPHREPCGRSAQIMSDLHLELNRQYATFDFPVKAPFLILGGDIGRLVDYDMFLPFLARQTARFEKVFLVLGNHEFYEMSFEDGIEKARELEKEEVLEGKLVILDRNRWDDPDSKLTIIGATLWSNIHSSAADTIALRVSDYKLIKNWTVAKHNECHARDLAYLTETISELNNLPEESQRNVLVVTHHAPCVKGSSKPEHANAPYKTAFSTDVIQAREFMHGVQVWMFGHTHYTTEFKKGGVKVVANQRGYVLGYKGPPLENTKGFDDERVVELCHWVSALEELGVVKSMPWAMFEYKDDESTKRLNLLKLTVLIPDVIYQWCPHCLIFLHIVSPARFPQPKSSMSIVIIRN</sequence>
<evidence type="ECO:0000259" key="1">
    <source>
        <dbReference type="Pfam" id="PF00149"/>
    </source>
</evidence>
<dbReference type="Pfam" id="PF00149">
    <property type="entry name" value="Metallophos"/>
    <property type="match status" value="1"/>
</dbReference>
<evidence type="ECO:0000313" key="2">
    <source>
        <dbReference type="EMBL" id="KAH7244088.1"/>
    </source>
</evidence>
<organism evidence="2 3">
    <name type="scientific">Fusarium redolens</name>
    <dbReference type="NCBI Taxonomy" id="48865"/>
    <lineage>
        <taxon>Eukaryota</taxon>
        <taxon>Fungi</taxon>
        <taxon>Dikarya</taxon>
        <taxon>Ascomycota</taxon>
        <taxon>Pezizomycotina</taxon>
        <taxon>Sordariomycetes</taxon>
        <taxon>Hypocreomycetidae</taxon>
        <taxon>Hypocreales</taxon>
        <taxon>Nectriaceae</taxon>
        <taxon>Fusarium</taxon>
        <taxon>Fusarium redolens species complex</taxon>
    </lineage>
</organism>
<dbReference type="GeneID" id="70220283"/>
<dbReference type="SUPFAM" id="SSF56300">
    <property type="entry name" value="Metallo-dependent phosphatases"/>
    <property type="match status" value="1"/>
</dbReference>
<keyword evidence="3" id="KW-1185">Reference proteome</keyword>
<accession>A0A9P9GSU5</accession>
<protein>
    <submittedName>
        <fullName evidence="2">Metallo-dependent phosphatase-like protein</fullName>
    </submittedName>
</protein>
<dbReference type="Gene3D" id="3.60.21.10">
    <property type="match status" value="1"/>
</dbReference>